<dbReference type="Pfam" id="PF01751">
    <property type="entry name" value="Toprim"/>
    <property type="match status" value="1"/>
</dbReference>
<dbReference type="PROSITE" id="PS50880">
    <property type="entry name" value="TOPRIM"/>
    <property type="match status" value="1"/>
</dbReference>
<dbReference type="KEGG" id="dfa:DFA_00218"/>
<dbReference type="Pfam" id="PF23546">
    <property type="entry name" value="Zn_ribbon_TOP3B"/>
    <property type="match status" value="1"/>
</dbReference>
<dbReference type="InterPro" id="IPR056452">
    <property type="entry name" value="Zn_ribbon_TOP3B"/>
</dbReference>
<dbReference type="GO" id="GO:0005634">
    <property type="term" value="C:nucleus"/>
    <property type="evidence" value="ECO:0007669"/>
    <property type="project" value="TreeGrafter"/>
</dbReference>
<feature type="chain" id="PRO_5003320416" description="DNA topoisomerase" evidence="9">
    <location>
        <begin position="27"/>
        <end position="812"/>
    </location>
</feature>
<comment type="function">
    <text evidence="7">Introduces a single-strand break via transesterification at a target site in duplex DNA. Releases the supercoiling and torsional tension of DNA introduced during the DNA replication and transcription by transiently cleaving and rejoining one strand of the DNA duplex. The scissile phosphodiester is attacked by the catalytic tyrosine of the enzyme, resulting in the formation of a DNA-(5'-phosphotyrosyl)-enzyme intermediate and the expulsion of a 3'-OH DNA strand.</text>
</comment>
<dbReference type="SMART" id="SM00436">
    <property type="entry name" value="TOP1Bc"/>
    <property type="match status" value="1"/>
</dbReference>
<evidence type="ECO:0000259" key="10">
    <source>
        <dbReference type="PROSITE" id="PS50880"/>
    </source>
</evidence>
<keyword evidence="5 7" id="KW-0238">DNA-binding</keyword>
<sequence>MKMKSSLFLLLLRVLFLLCFVKRMVANKVLNVAEKPSAAEEISQLLAGTRPRKRPGLSKYNPIWEFKYNILGGNADMVFTSVLGHLMNTEVEERYIPWYSCEPVELFHCGVRKYIQSDDNQNLFKTIQREARQCDTLVLWLDCDREGENIAFEVIDCAVKANRNLMIYRARFSSIIPQEVKRACANLVRPNENDSIAVDTRIEIDLRLGAAFTRFQTLYLRGKFDLTPGNDEDKQPISYGPCQFPTLGFVVERYLRIENFIPEDFWSMNVKHSKEELTVNFGWKRKRLFDHAPAFILYEKCLDNPLATVIDIQKKNHNKLQKSASSKLRISSDRTMKIAEELYNKGFISYPRTETSQFIDGTDFQGLIGLQTGDPQWGQYATRLLNGEFKRPNDGRTNDHSHPPIHPTNFLPPGAAGAKDPKARELYEFIVRHFLACCSPESIIAKTTVSIDVAGEKFSESGSMIIRRGYLEVYKYEKRNDKIIPTYEVGEQFTPTDIKLESGRTVSPRPLSEPELLSAMDSNQIGTDATMAQHIQKIIERGYVIKDADQLFVPTNLGKALIVGYDSMGFEFSKPALRASIEADIQKIGLGQRTKEQVLRDTIEKYKTLFIQAQNQTQMLDVAFSKHFASKGQTYQTLKANFSKCGKCNNLMDLKKTNGDRKILNCSTCNTSYNLPQKGEFIVNAHTCPLCKFQVVSVQTDKTTYTICPFCRNHPPASSKEGPGKPFHCFQCTEKCQLATGHNFKPNQNNNQNNQNNNNYQRNQNNNNNQNNNHNNRPQQPSSSTFKKKPAAPSSTFKNRYNDCNNNNIDLT</sequence>
<comment type="similarity">
    <text evidence="2 7">Belongs to the type IA topoisomerase family.</text>
</comment>
<dbReference type="InterPro" id="IPR006171">
    <property type="entry name" value="TOPRIM_dom"/>
</dbReference>
<feature type="compositionally biased region" description="Low complexity" evidence="8">
    <location>
        <begin position="747"/>
        <end position="780"/>
    </location>
</feature>
<dbReference type="GO" id="GO:0006265">
    <property type="term" value="P:DNA topological change"/>
    <property type="evidence" value="ECO:0007669"/>
    <property type="project" value="InterPro"/>
</dbReference>
<feature type="domain" description="Topo IA-type catalytic" evidence="11">
    <location>
        <begin position="191"/>
        <end position="610"/>
    </location>
</feature>
<comment type="catalytic activity">
    <reaction evidence="1 7">
        <text>ATP-independent breakage of single-stranded DNA, followed by passage and rejoining.</text>
        <dbReference type="EC" id="5.6.2.1"/>
    </reaction>
</comment>
<name>F4PXY0_CACFS</name>
<dbReference type="InterPro" id="IPR013826">
    <property type="entry name" value="Topo_IA_cen_sub3"/>
</dbReference>
<dbReference type="GeneID" id="14871734"/>
<dbReference type="RefSeq" id="XP_004357934.1">
    <property type="nucleotide sequence ID" value="XM_004357877.1"/>
</dbReference>
<evidence type="ECO:0000313" key="13">
    <source>
        <dbReference type="Proteomes" id="UP000007797"/>
    </source>
</evidence>
<dbReference type="FunFam" id="3.40.50.140:FF:000003">
    <property type="entry name" value="DNA topoisomerase"/>
    <property type="match status" value="1"/>
</dbReference>
<dbReference type="Gene3D" id="1.10.460.10">
    <property type="entry name" value="Topoisomerase I, domain 2"/>
    <property type="match status" value="1"/>
</dbReference>
<feature type="compositionally biased region" description="Basic and acidic residues" evidence="8">
    <location>
        <begin position="391"/>
        <end position="402"/>
    </location>
</feature>
<dbReference type="PANTHER" id="PTHR11390:SF21">
    <property type="entry name" value="DNA TOPOISOMERASE 3-ALPHA"/>
    <property type="match status" value="1"/>
</dbReference>
<proteinExistence type="inferred from homology"/>
<dbReference type="Pfam" id="PF01131">
    <property type="entry name" value="Topoisom_bac"/>
    <property type="match status" value="1"/>
</dbReference>
<evidence type="ECO:0000313" key="12">
    <source>
        <dbReference type="EMBL" id="EGG19640.1"/>
    </source>
</evidence>
<evidence type="ECO:0000256" key="4">
    <source>
        <dbReference type="ARBA" id="ARBA00023029"/>
    </source>
</evidence>
<feature type="region of interest" description="Disordered" evidence="8">
    <location>
        <begin position="391"/>
        <end position="417"/>
    </location>
</feature>
<reference evidence="13" key="1">
    <citation type="journal article" date="2011" name="Genome Res.">
        <title>Phylogeny-wide analysis of social amoeba genomes highlights ancient origins for complex intercellular communication.</title>
        <authorList>
            <person name="Heidel A.J."/>
            <person name="Lawal H.M."/>
            <person name="Felder M."/>
            <person name="Schilde C."/>
            <person name="Helps N.R."/>
            <person name="Tunggal B."/>
            <person name="Rivero F."/>
            <person name="John U."/>
            <person name="Schleicher M."/>
            <person name="Eichinger L."/>
            <person name="Platzer M."/>
            <person name="Noegel A.A."/>
            <person name="Schaap P."/>
            <person name="Gloeckner G."/>
        </authorList>
    </citation>
    <scope>NUCLEOTIDE SEQUENCE [LARGE SCALE GENOMIC DNA]</scope>
    <source>
        <strain evidence="13">SH3</strain>
    </source>
</reference>
<dbReference type="GO" id="GO:0003677">
    <property type="term" value="F:DNA binding"/>
    <property type="evidence" value="ECO:0007669"/>
    <property type="project" value="UniProtKB-KW"/>
</dbReference>
<dbReference type="Proteomes" id="UP000007797">
    <property type="component" value="Unassembled WGS sequence"/>
</dbReference>
<dbReference type="SUPFAM" id="SSF56712">
    <property type="entry name" value="Prokaryotic type I DNA topoisomerase"/>
    <property type="match status" value="1"/>
</dbReference>
<dbReference type="EMBL" id="GL883014">
    <property type="protein sequence ID" value="EGG19640.1"/>
    <property type="molecule type" value="Genomic_DNA"/>
</dbReference>
<dbReference type="Gene3D" id="2.70.20.10">
    <property type="entry name" value="Topoisomerase I, domain 3"/>
    <property type="match status" value="1"/>
</dbReference>
<dbReference type="CDD" id="cd00186">
    <property type="entry name" value="TOP1Ac"/>
    <property type="match status" value="1"/>
</dbReference>
<dbReference type="InterPro" id="IPR013824">
    <property type="entry name" value="Topo_IA_cen_sub1"/>
</dbReference>
<dbReference type="GO" id="GO:0003917">
    <property type="term" value="F:DNA topoisomerase type I (single strand cut, ATP-independent) activity"/>
    <property type="evidence" value="ECO:0007669"/>
    <property type="project" value="UniProtKB-EC"/>
</dbReference>
<feature type="region of interest" description="Disordered" evidence="8">
    <location>
        <begin position="743"/>
        <end position="812"/>
    </location>
</feature>
<dbReference type="InterPro" id="IPR013825">
    <property type="entry name" value="Topo_IA_cen_sub2"/>
</dbReference>
<dbReference type="PANTHER" id="PTHR11390">
    <property type="entry name" value="PROKARYOTIC DNA TOPOISOMERASE"/>
    <property type="match status" value="1"/>
</dbReference>
<feature type="signal peptide" evidence="9">
    <location>
        <begin position="1"/>
        <end position="26"/>
    </location>
</feature>
<dbReference type="InterPro" id="IPR003601">
    <property type="entry name" value="Topo_IA_2"/>
</dbReference>
<dbReference type="Gene3D" id="1.10.290.10">
    <property type="entry name" value="Topoisomerase I, domain 4"/>
    <property type="match status" value="1"/>
</dbReference>
<feature type="domain" description="Toprim" evidence="10">
    <location>
        <begin position="28"/>
        <end position="173"/>
    </location>
</feature>
<dbReference type="PRINTS" id="PR00417">
    <property type="entry name" value="PRTPISMRASEI"/>
</dbReference>
<protein>
    <recommendedName>
        <fullName evidence="3 7">DNA topoisomerase</fullName>
        <ecNumber evidence="3 7">5.6.2.1</ecNumber>
    </recommendedName>
</protein>
<evidence type="ECO:0000256" key="1">
    <source>
        <dbReference type="ARBA" id="ARBA00000213"/>
    </source>
</evidence>
<dbReference type="STRING" id="1054147.F4PXY0"/>
<evidence type="ECO:0000256" key="3">
    <source>
        <dbReference type="ARBA" id="ARBA00012891"/>
    </source>
</evidence>
<dbReference type="InterPro" id="IPR013497">
    <property type="entry name" value="Topo_IA_cen"/>
</dbReference>
<dbReference type="InterPro" id="IPR003602">
    <property type="entry name" value="Topo_IA_DNA-bd_dom"/>
</dbReference>
<dbReference type="GO" id="GO:0031422">
    <property type="term" value="C:RecQ family helicase-topoisomerase III complex"/>
    <property type="evidence" value="ECO:0007669"/>
    <property type="project" value="TreeGrafter"/>
</dbReference>
<dbReference type="SMART" id="SM00493">
    <property type="entry name" value="TOPRIM"/>
    <property type="match status" value="1"/>
</dbReference>
<evidence type="ECO:0000256" key="8">
    <source>
        <dbReference type="SAM" id="MobiDB-lite"/>
    </source>
</evidence>
<dbReference type="Gene3D" id="3.40.50.140">
    <property type="match status" value="1"/>
</dbReference>
<dbReference type="FunFam" id="1.10.290.10:FF:000001">
    <property type="entry name" value="DNA topoisomerase"/>
    <property type="match status" value="1"/>
</dbReference>
<keyword evidence="13" id="KW-1185">Reference proteome</keyword>
<dbReference type="CDD" id="cd03362">
    <property type="entry name" value="TOPRIM_TopoIA_TopoIII"/>
    <property type="match status" value="1"/>
</dbReference>
<dbReference type="GO" id="GO:0006281">
    <property type="term" value="P:DNA repair"/>
    <property type="evidence" value="ECO:0007669"/>
    <property type="project" value="TreeGrafter"/>
</dbReference>
<keyword evidence="4 7" id="KW-0799">Topoisomerase</keyword>
<dbReference type="InterPro" id="IPR034144">
    <property type="entry name" value="TOPRIM_TopoIII"/>
</dbReference>
<dbReference type="InterPro" id="IPR000380">
    <property type="entry name" value="Topo_IA"/>
</dbReference>
<feature type="compositionally biased region" description="Low complexity" evidence="8">
    <location>
        <begin position="802"/>
        <end position="812"/>
    </location>
</feature>
<organism evidence="12 13">
    <name type="scientific">Cavenderia fasciculata</name>
    <name type="common">Slime mold</name>
    <name type="synonym">Dictyostelium fasciculatum</name>
    <dbReference type="NCBI Taxonomy" id="261658"/>
    <lineage>
        <taxon>Eukaryota</taxon>
        <taxon>Amoebozoa</taxon>
        <taxon>Evosea</taxon>
        <taxon>Eumycetozoa</taxon>
        <taxon>Dictyostelia</taxon>
        <taxon>Acytosteliales</taxon>
        <taxon>Cavenderiaceae</taxon>
        <taxon>Cavenderia</taxon>
    </lineage>
</organism>
<dbReference type="PROSITE" id="PS52039">
    <property type="entry name" value="TOPO_IA_2"/>
    <property type="match status" value="1"/>
</dbReference>
<evidence type="ECO:0000256" key="2">
    <source>
        <dbReference type="ARBA" id="ARBA00009446"/>
    </source>
</evidence>
<dbReference type="GO" id="GO:0006310">
    <property type="term" value="P:DNA recombination"/>
    <property type="evidence" value="ECO:0007669"/>
    <property type="project" value="TreeGrafter"/>
</dbReference>
<dbReference type="SMART" id="SM00437">
    <property type="entry name" value="TOP1Ac"/>
    <property type="match status" value="1"/>
</dbReference>
<keyword evidence="6 7" id="KW-0413">Isomerase</keyword>
<dbReference type="EC" id="5.6.2.1" evidence="3 7"/>
<accession>F4PXY0</accession>
<keyword evidence="9" id="KW-0732">Signal</keyword>
<dbReference type="InterPro" id="IPR023405">
    <property type="entry name" value="Topo_IA_core_domain"/>
</dbReference>
<dbReference type="AlphaFoldDB" id="F4PXY0"/>
<evidence type="ECO:0000259" key="11">
    <source>
        <dbReference type="PROSITE" id="PS52039"/>
    </source>
</evidence>
<dbReference type="OrthoDB" id="430051at2759"/>
<dbReference type="OMA" id="MELAMGD"/>
<evidence type="ECO:0000256" key="6">
    <source>
        <dbReference type="ARBA" id="ARBA00023235"/>
    </source>
</evidence>
<gene>
    <name evidence="12" type="primary">top3</name>
    <name evidence="12" type="ORF">DFA_00218</name>
</gene>
<evidence type="ECO:0000256" key="7">
    <source>
        <dbReference type="RuleBase" id="RU362092"/>
    </source>
</evidence>
<evidence type="ECO:0000256" key="9">
    <source>
        <dbReference type="SAM" id="SignalP"/>
    </source>
</evidence>
<evidence type="ECO:0000256" key="5">
    <source>
        <dbReference type="ARBA" id="ARBA00023125"/>
    </source>
</evidence>